<sequence length="250" mass="28258">MSVIGEPSYAGWAAQRAAGFGGNITVVDKVLPDMLHMVDAYWYQFPPMNPLWHGILGFMIGVLGFVSITGNGMVIYIFMGTKALRTPSNLLVVNLAFSDFLMMTTMAPPMVINCYNETWVLGPFFCELYGMFGSLFGCASIWTMVFIALDRYNVIVKGLSAQPLTKKTAMLRILLIWAMSVGWTIAPLFGWNRYVPEGNMTACGTDYLNQDPLSKSYLYVYGVFVYFFPLFIIIYSYFFIVQVKYRDPTF</sequence>
<dbReference type="SUPFAM" id="SSF81321">
    <property type="entry name" value="Family A G protein-coupled receptor-like"/>
    <property type="match status" value="1"/>
</dbReference>
<reference evidence="15" key="1">
    <citation type="submission" date="2022-01" db="EMBL/GenBank/DDBJ databases">
        <authorList>
            <person name="King R."/>
        </authorList>
    </citation>
    <scope>NUCLEOTIDE SEQUENCE</scope>
</reference>
<evidence type="ECO:0000256" key="12">
    <source>
        <dbReference type="RuleBase" id="RU000688"/>
    </source>
</evidence>
<dbReference type="InterPro" id="IPR001735">
    <property type="entry name" value="Opsin_RH1/RH2"/>
</dbReference>
<feature type="transmembrane region" description="Helical" evidence="13">
    <location>
        <begin position="51"/>
        <end position="78"/>
    </location>
</feature>
<comment type="subcellular location">
    <subcellularLocation>
        <location evidence="1">Membrane</location>
        <topology evidence="1">Multi-pass membrane protein</topology>
    </subcellularLocation>
</comment>
<evidence type="ECO:0000256" key="1">
    <source>
        <dbReference type="ARBA" id="ARBA00004141"/>
    </source>
</evidence>
<evidence type="ECO:0000256" key="5">
    <source>
        <dbReference type="ARBA" id="ARBA00022989"/>
    </source>
</evidence>
<evidence type="ECO:0000256" key="7">
    <source>
        <dbReference type="ARBA" id="ARBA00023136"/>
    </source>
</evidence>
<keyword evidence="16" id="KW-1185">Reference proteome</keyword>
<evidence type="ECO:0000313" key="15">
    <source>
        <dbReference type="EMBL" id="CAG9831846.1"/>
    </source>
</evidence>
<dbReference type="PROSITE" id="PS00237">
    <property type="entry name" value="G_PROTEIN_RECEP_F1_1"/>
    <property type="match status" value="1"/>
</dbReference>
<dbReference type="PRINTS" id="PR00576">
    <property type="entry name" value="OPSINRH1RH2"/>
</dbReference>
<dbReference type="InterPro" id="IPR000276">
    <property type="entry name" value="GPCR_Rhodpsn"/>
</dbReference>
<keyword evidence="7 13" id="KW-0472">Membrane</keyword>
<proteinExistence type="inferred from homology"/>
<evidence type="ECO:0000256" key="3">
    <source>
        <dbReference type="ARBA" id="ARBA00022553"/>
    </source>
</evidence>
<keyword evidence="10 12" id="KW-0807">Transducer</keyword>
<dbReference type="Proteomes" id="UP001153709">
    <property type="component" value="Chromosome 3"/>
</dbReference>
<evidence type="ECO:0000256" key="10">
    <source>
        <dbReference type="ARBA" id="ARBA00023224"/>
    </source>
</evidence>
<feature type="transmembrane region" description="Helical" evidence="13">
    <location>
        <begin position="90"/>
        <end position="108"/>
    </location>
</feature>
<dbReference type="GO" id="GO:0007601">
    <property type="term" value="P:visual perception"/>
    <property type="evidence" value="ECO:0007669"/>
    <property type="project" value="UniProtKB-KW"/>
</dbReference>
<keyword evidence="3" id="KW-0597">Phosphoprotein</keyword>
<evidence type="ECO:0000259" key="14">
    <source>
        <dbReference type="PROSITE" id="PS50262"/>
    </source>
</evidence>
<name>A0A9N9XAR5_DIABA</name>
<keyword evidence="11" id="KW-0716">Sensory transduction</keyword>
<comment type="similarity">
    <text evidence="2 12">Belongs to the G-protein coupled receptor 1 family.</text>
</comment>
<feature type="transmembrane region" description="Helical" evidence="13">
    <location>
        <begin position="128"/>
        <end position="149"/>
    </location>
</feature>
<keyword evidence="11" id="KW-0844">Vision</keyword>
<dbReference type="EMBL" id="OU898278">
    <property type="protein sequence ID" value="CAG9831846.1"/>
    <property type="molecule type" value="Genomic_DNA"/>
</dbReference>
<evidence type="ECO:0000256" key="6">
    <source>
        <dbReference type="ARBA" id="ARBA00023040"/>
    </source>
</evidence>
<dbReference type="InterPro" id="IPR017452">
    <property type="entry name" value="GPCR_Rhodpsn_7TM"/>
</dbReference>
<evidence type="ECO:0000313" key="16">
    <source>
        <dbReference type="Proteomes" id="UP001153709"/>
    </source>
</evidence>
<keyword evidence="8 12" id="KW-0675">Receptor</keyword>
<feature type="transmembrane region" description="Helical" evidence="13">
    <location>
        <begin position="169"/>
        <end position="191"/>
    </location>
</feature>
<dbReference type="OrthoDB" id="9996086at2759"/>
<dbReference type="PRINTS" id="PR00237">
    <property type="entry name" value="GPCRRHODOPSN"/>
</dbReference>
<dbReference type="AlphaFoldDB" id="A0A9N9XAR5"/>
<organism evidence="15 16">
    <name type="scientific">Diabrotica balteata</name>
    <name type="common">Banded cucumber beetle</name>
    <dbReference type="NCBI Taxonomy" id="107213"/>
    <lineage>
        <taxon>Eukaryota</taxon>
        <taxon>Metazoa</taxon>
        <taxon>Ecdysozoa</taxon>
        <taxon>Arthropoda</taxon>
        <taxon>Hexapoda</taxon>
        <taxon>Insecta</taxon>
        <taxon>Pterygota</taxon>
        <taxon>Neoptera</taxon>
        <taxon>Endopterygota</taxon>
        <taxon>Coleoptera</taxon>
        <taxon>Polyphaga</taxon>
        <taxon>Cucujiformia</taxon>
        <taxon>Chrysomeloidea</taxon>
        <taxon>Chrysomelidae</taxon>
        <taxon>Galerucinae</taxon>
        <taxon>Diabroticina</taxon>
        <taxon>Diabroticites</taxon>
        <taxon>Diabrotica</taxon>
    </lineage>
</organism>
<protein>
    <recommendedName>
        <fullName evidence="14">G-protein coupled receptors family 1 profile domain-containing protein</fullName>
    </recommendedName>
</protein>
<evidence type="ECO:0000256" key="4">
    <source>
        <dbReference type="ARBA" id="ARBA00022692"/>
    </source>
</evidence>
<evidence type="ECO:0000256" key="11">
    <source>
        <dbReference type="ARBA" id="ARBA00023305"/>
    </source>
</evidence>
<dbReference type="Pfam" id="PF00001">
    <property type="entry name" value="7tm_1"/>
    <property type="match status" value="1"/>
</dbReference>
<evidence type="ECO:0000256" key="8">
    <source>
        <dbReference type="ARBA" id="ARBA00023170"/>
    </source>
</evidence>
<dbReference type="GO" id="GO:0016020">
    <property type="term" value="C:membrane"/>
    <property type="evidence" value="ECO:0007669"/>
    <property type="project" value="UniProtKB-SubCell"/>
</dbReference>
<dbReference type="Gene3D" id="1.20.1070.10">
    <property type="entry name" value="Rhodopsin 7-helix transmembrane proteins"/>
    <property type="match status" value="1"/>
</dbReference>
<gene>
    <name evidence="15" type="ORF">DIABBA_LOCUS5400</name>
</gene>
<keyword evidence="9" id="KW-0325">Glycoprotein</keyword>
<dbReference type="PANTHER" id="PTHR24240">
    <property type="entry name" value="OPSIN"/>
    <property type="match status" value="1"/>
</dbReference>
<dbReference type="GO" id="GO:0007602">
    <property type="term" value="P:phototransduction"/>
    <property type="evidence" value="ECO:0007669"/>
    <property type="project" value="InterPro"/>
</dbReference>
<feature type="transmembrane region" description="Helical" evidence="13">
    <location>
        <begin position="218"/>
        <end position="240"/>
    </location>
</feature>
<keyword evidence="6 12" id="KW-0297">G-protein coupled receptor</keyword>
<feature type="domain" description="G-protein coupled receptors family 1 profile" evidence="14">
    <location>
        <begin position="70"/>
        <end position="250"/>
    </location>
</feature>
<evidence type="ECO:0000256" key="2">
    <source>
        <dbReference type="ARBA" id="ARBA00010663"/>
    </source>
</evidence>
<dbReference type="InterPro" id="IPR050125">
    <property type="entry name" value="GPCR_opsins"/>
</dbReference>
<keyword evidence="4 12" id="KW-0812">Transmembrane</keyword>
<keyword evidence="5 13" id="KW-1133">Transmembrane helix</keyword>
<dbReference type="PROSITE" id="PS50262">
    <property type="entry name" value="G_PROTEIN_RECEP_F1_2"/>
    <property type="match status" value="1"/>
</dbReference>
<evidence type="ECO:0000256" key="9">
    <source>
        <dbReference type="ARBA" id="ARBA00023180"/>
    </source>
</evidence>
<evidence type="ECO:0000256" key="13">
    <source>
        <dbReference type="SAM" id="Phobius"/>
    </source>
</evidence>
<accession>A0A9N9XAR5</accession>
<dbReference type="GO" id="GO:0004930">
    <property type="term" value="F:G protein-coupled receptor activity"/>
    <property type="evidence" value="ECO:0007669"/>
    <property type="project" value="UniProtKB-KW"/>
</dbReference>